<comment type="similarity">
    <text evidence="2 7">Belongs to the MscS (TC 1.A.23) family.</text>
</comment>
<comment type="function">
    <text evidence="7">Mechanosensitive channel that participates in the regulation of osmotic pressure changes within the cell, opening in response to stretch forces in the membrane lipid bilayer, without the need for other proteins. Contributes to normal resistance to hypoosmotic shock. Forms an ion channel of 1.0 nanosiemens conductance with a slight preference for anions.</text>
</comment>
<evidence type="ECO:0000313" key="13">
    <source>
        <dbReference type="Proteomes" id="UP000593932"/>
    </source>
</evidence>
<dbReference type="PANTHER" id="PTHR30221:SF1">
    <property type="entry name" value="SMALL-CONDUCTANCE MECHANOSENSITIVE CHANNEL"/>
    <property type="match status" value="1"/>
</dbReference>
<evidence type="ECO:0000256" key="8">
    <source>
        <dbReference type="SAM" id="MobiDB-lite"/>
    </source>
</evidence>
<evidence type="ECO:0000256" key="6">
    <source>
        <dbReference type="ARBA" id="ARBA00023136"/>
    </source>
</evidence>
<dbReference type="SUPFAM" id="SSF82689">
    <property type="entry name" value="Mechanosensitive channel protein MscS (YggB), C-terminal domain"/>
    <property type="match status" value="1"/>
</dbReference>
<comment type="subcellular location">
    <subcellularLocation>
        <location evidence="7">Cell inner membrane</location>
        <topology evidence="7">Multi-pass membrane protein</topology>
    </subcellularLocation>
    <subcellularLocation>
        <location evidence="1">Cell membrane</location>
        <topology evidence="1">Multi-pass membrane protein</topology>
    </subcellularLocation>
</comment>
<evidence type="ECO:0000256" key="4">
    <source>
        <dbReference type="ARBA" id="ARBA00022692"/>
    </source>
</evidence>
<feature type="domain" description="Mechanosensitive ion channel MscS" evidence="9">
    <location>
        <begin position="114"/>
        <end position="180"/>
    </location>
</feature>
<dbReference type="InterPro" id="IPR010920">
    <property type="entry name" value="LSM_dom_sf"/>
</dbReference>
<feature type="domain" description="Mechanosensitive ion channel MscS C-terminal" evidence="10">
    <location>
        <begin position="189"/>
        <end position="267"/>
    </location>
</feature>
<dbReference type="Pfam" id="PF00924">
    <property type="entry name" value="MS_channel_2nd"/>
    <property type="match status" value="1"/>
</dbReference>
<evidence type="ECO:0000256" key="2">
    <source>
        <dbReference type="ARBA" id="ARBA00008017"/>
    </source>
</evidence>
<comment type="caution">
    <text evidence="7">Lacks conserved residue(s) required for the propagation of feature annotation.</text>
</comment>
<dbReference type="PROSITE" id="PS01246">
    <property type="entry name" value="UPF0003"/>
    <property type="match status" value="1"/>
</dbReference>
<accession>A0A7S6ZU77</accession>
<dbReference type="SUPFAM" id="SSF50182">
    <property type="entry name" value="Sm-like ribonucleoproteins"/>
    <property type="match status" value="1"/>
</dbReference>
<reference evidence="12 13" key="1">
    <citation type="submission" date="2020-10" db="EMBL/GenBank/DDBJ databases">
        <title>complete genome sequencing of Lysobacter sp. H23M41.</title>
        <authorList>
            <person name="Bae J.-W."/>
            <person name="Lee S.-Y."/>
        </authorList>
    </citation>
    <scope>NUCLEOTIDE SEQUENCE [LARGE SCALE GENOMIC DNA]</scope>
    <source>
        <strain evidence="12 13">H23M41</strain>
    </source>
</reference>
<keyword evidence="7" id="KW-0813">Transport</keyword>
<dbReference type="InterPro" id="IPR049142">
    <property type="entry name" value="MS_channel_1st"/>
</dbReference>
<dbReference type="Pfam" id="PF21082">
    <property type="entry name" value="MS_channel_3rd"/>
    <property type="match status" value="1"/>
</dbReference>
<evidence type="ECO:0000259" key="11">
    <source>
        <dbReference type="Pfam" id="PF21088"/>
    </source>
</evidence>
<feature type="transmembrane region" description="Helical" evidence="7">
    <location>
        <begin position="34"/>
        <end position="57"/>
    </location>
</feature>
<keyword evidence="7" id="KW-0407">Ion channel</keyword>
<dbReference type="InterPro" id="IPR023408">
    <property type="entry name" value="MscS_beta-dom_sf"/>
</dbReference>
<evidence type="ECO:0000256" key="7">
    <source>
        <dbReference type="RuleBase" id="RU369025"/>
    </source>
</evidence>
<feature type="region of interest" description="Disordered" evidence="8">
    <location>
        <begin position="282"/>
        <end position="307"/>
    </location>
</feature>
<sequence length="307" mass="32808">MQSTTTIATGSWLAHAQAGEWTEALTGLGIRVGLALLLFLVGRYVISWILSLGIRALDRSRVDTTASLFLRKVASVTMTMLLILASLQVIGVPMTSMIAVLGAAGLAIGLALKDSLSNIASGVMLVTLKPFKVGDFVTIHGEVGTVEAVSIFQTCVRGADNQVIVLPNSLITRDSIINHTPEDMRRIGLSLPISYTADIDTARAIAIELMHADERILAEPAPSVLVYALGENHIDLGVRCYTNNADNFVTKCALLEALKKAYDKAGVSPGFQQREVVLYSRDGEGGRVPLNVRPKGAQPAQDHPTPP</sequence>
<keyword evidence="13" id="KW-1185">Reference proteome</keyword>
<dbReference type="Pfam" id="PF21088">
    <property type="entry name" value="MS_channel_1st"/>
    <property type="match status" value="1"/>
</dbReference>
<keyword evidence="3" id="KW-1003">Cell membrane</keyword>
<evidence type="ECO:0000256" key="1">
    <source>
        <dbReference type="ARBA" id="ARBA00004651"/>
    </source>
</evidence>
<keyword evidence="6 7" id="KW-0472">Membrane</keyword>
<gene>
    <name evidence="12" type="ORF">INQ42_06690</name>
</gene>
<dbReference type="InterPro" id="IPR011014">
    <property type="entry name" value="MscS_channel_TM-2"/>
</dbReference>
<feature type="domain" description="Mechanosensitive ion channel transmembrane helices 2/3" evidence="11">
    <location>
        <begin position="79"/>
        <end position="113"/>
    </location>
</feature>
<evidence type="ECO:0000313" key="12">
    <source>
        <dbReference type="EMBL" id="QOW20999.1"/>
    </source>
</evidence>
<dbReference type="Proteomes" id="UP000593932">
    <property type="component" value="Chromosome"/>
</dbReference>
<dbReference type="InterPro" id="IPR045275">
    <property type="entry name" value="MscS_archaea/bacteria_type"/>
</dbReference>
<dbReference type="InterPro" id="IPR006685">
    <property type="entry name" value="MscS_channel_2nd"/>
</dbReference>
<dbReference type="Gene3D" id="1.10.287.1260">
    <property type="match status" value="1"/>
</dbReference>
<dbReference type="RefSeq" id="WP_194033596.1">
    <property type="nucleotide sequence ID" value="NZ_CP063657.1"/>
</dbReference>
<keyword evidence="7" id="KW-0406">Ion transport</keyword>
<organism evidence="12 13">
    <name type="scientific">Novilysobacter avium</name>
    <dbReference type="NCBI Taxonomy" id="2781023"/>
    <lineage>
        <taxon>Bacteria</taxon>
        <taxon>Pseudomonadati</taxon>
        <taxon>Pseudomonadota</taxon>
        <taxon>Gammaproteobacteria</taxon>
        <taxon>Lysobacterales</taxon>
        <taxon>Lysobacteraceae</taxon>
        <taxon>Novilysobacter</taxon>
    </lineage>
</organism>
<name>A0A7S6ZU77_9GAMM</name>
<dbReference type="Gene3D" id="2.30.30.60">
    <property type="match status" value="1"/>
</dbReference>
<keyword evidence="7" id="KW-0997">Cell inner membrane</keyword>
<keyword evidence="4 7" id="KW-0812">Transmembrane</keyword>
<dbReference type="Gene3D" id="3.30.70.100">
    <property type="match status" value="1"/>
</dbReference>
<evidence type="ECO:0000256" key="3">
    <source>
        <dbReference type="ARBA" id="ARBA00022475"/>
    </source>
</evidence>
<evidence type="ECO:0000256" key="5">
    <source>
        <dbReference type="ARBA" id="ARBA00022989"/>
    </source>
</evidence>
<keyword evidence="5 7" id="KW-1133">Transmembrane helix</keyword>
<dbReference type="PANTHER" id="PTHR30221">
    <property type="entry name" value="SMALL-CONDUCTANCE MECHANOSENSITIVE CHANNEL"/>
    <property type="match status" value="1"/>
</dbReference>
<protein>
    <recommendedName>
        <fullName evidence="7">Small-conductance mechanosensitive channel</fullName>
    </recommendedName>
</protein>
<comment type="subunit">
    <text evidence="7">Homoheptamer.</text>
</comment>
<dbReference type="InterPro" id="IPR049278">
    <property type="entry name" value="MS_channel_C"/>
</dbReference>
<evidence type="ECO:0000259" key="10">
    <source>
        <dbReference type="Pfam" id="PF21082"/>
    </source>
</evidence>
<evidence type="ECO:0000259" key="9">
    <source>
        <dbReference type="Pfam" id="PF00924"/>
    </source>
</evidence>
<dbReference type="SUPFAM" id="SSF82861">
    <property type="entry name" value="Mechanosensitive channel protein MscS (YggB), transmembrane region"/>
    <property type="match status" value="1"/>
</dbReference>
<proteinExistence type="inferred from homology"/>
<dbReference type="EMBL" id="CP063657">
    <property type="protein sequence ID" value="QOW20999.1"/>
    <property type="molecule type" value="Genomic_DNA"/>
</dbReference>
<dbReference type="InterPro" id="IPR006686">
    <property type="entry name" value="MscS_channel_CS"/>
</dbReference>
<dbReference type="InterPro" id="IPR011066">
    <property type="entry name" value="MscS_channel_C_sf"/>
</dbReference>